<gene>
    <name evidence="1" type="ORF">Pbs1_27830</name>
</gene>
<reference evidence="1" key="1">
    <citation type="submission" date="2024-08" db="EMBL/GenBank/DDBJ databases">
        <title>Whole genome sequence of Tenacibaculum sp. strain pbs-1 associated with black-spot shell disease in Akoya pearl oysters.</title>
        <authorList>
            <person name="Sakatoku A."/>
            <person name="Suzuki T."/>
            <person name="Hatano K."/>
            <person name="Seki M."/>
            <person name="Tanaka D."/>
            <person name="Nakamura S."/>
            <person name="Suzuki N."/>
            <person name="Isshiki T."/>
        </authorList>
    </citation>
    <scope>NUCLEOTIDE SEQUENCE</scope>
    <source>
        <strain evidence="1">Pbs-1</strain>
    </source>
</reference>
<proteinExistence type="predicted"/>
<name>A0AB33L3G6_9FLAO</name>
<sequence>MVIKNFNKIPKIETTIKEIKARTTTPTNLEEFLSITNVKFKKANV</sequence>
<protein>
    <submittedName>
        <fullName evidence="1">Uncharacterized protein</fullName>
    </submittedName>
</protein>
<dbReference type="EMBL" id="AP035888">
    <property type="protein sequence ID" value="BFP69440.1"/>
    <property type="molecule type" value="Genomic_DNA"/>
</dbReference>
<evidence type="ECO:0000313" key="1">
    <source>
        <dbReference type="EMBL" id="BFP69440.1"/>
    </source>
</evidence>
<accession>A0AB33L3G6</accession>
<organism evidence="1">
    <name type="scientific">Tenacibaculum sp. Pbs-1</name>
    <dbReference type="NCBI Taxonomy" id="3238748"/>
    <lineage>
        <taxon>Bacteria</taxon>
        <taxon>Pseudomonadati</taxon>
        <taxon>Bacteroidota</taxon>
        <taxon>Flavobacteriia</taxon>
        <taxon>Flavobacteriales</taxon>
        <taxon>Flavobacteriaceae</taxon>
        <taxon>Tenacibaculum</taxon>
    </lineage>
</organism>
<dbReference type="AlphaFoldDB" id="A0AB33L3G6"/>